<accession>A0ABY0FLI0</accession>
<protein>
    <submittedName>
        <fullName evidence="3">Arginine-binding extracellular protein ArtP</fullName>
    </submittedName>
</protein>
<dbReference type="Pfam" id="PF00497">
    <property type="entry name" value="SBP_bac_3"/>
    <property type="match status" value="1"/>
</dbReference>
<dbReference type="EMBL" id="PRLM01000005">
    <property type="protein sequence ID" value="RYC74641.1"/>
    <property type="molecule type" value="Genomic_DNA"/>
</dbReference>
<evidence type="ECO:0000256" key="1">
    <source>
        <dbReference type="ARBA" id="ARBA00022729"/>
    </source>
</evidence>
<dbReference type="Proteomes" id="UP001191019">
    <property type="component" value="Unassembled WGS sequence"/>
</dbReference>
<reference evidence="3 4" key="1">
    <citation type="journal article" date="2018" name="bioRxiv">
        <title>Evidence of independent acquisition and adaption of ultra-small bacteria to human hosts across the highly diverse yet reduced genomes of the phylum Saccharibacteria.</title>
        <authorList>
            <person name="McLean J.S."/>
            <person name="Bor B."/>
            <person name="To T.T."/>
            <person name="Liu Q."/>
            <person name="Kearns K.A."/>
            <person name="Solden L.M."/>
            <person name="Wrighton K.C."/>
            <person name="He X."/>
            <person name="Shi W."/>
        </authorList>
    </citation>
    <scope>NUCLEOTIDE SEQUENCE [LARGE SCALE GENOMIC DNA]</scope>
    <source>
        <strain evidence="3 4">TM7_G3_2_Rum_HOT_351B</strain>
    </source>
</reference>
<keyword evidence="1" id="KW-0732">Signal</keyword>
<comment type="caution">
    <text evidence="3">The sequence shown here is derived from an EMBL/GenBank/DDBJ whole genome shotgun (WGS) entry which is preliminary data.</text>
</comment>
<organism evidence="3 4">
    <name type="scientific">Candidatus Nanosyncoccus alces</name>
    <dbReference type="NCBI Taxonomy" id="2171997"/>
    <lineage>
        <taxon>Bacteria</taxon>
        <taxon>Candidatus Saccharimonadota</taxon>
        <taxon>Candidatus Nanosyncoccalia</taxon>
        <taxon>Candidatus Nanosyncoccales</taxon>
        <taxon>Candidatus Nanosyncoccaceae</taxon>
        <taxon>Candidatus Nanosyncoccus</taxon>
    </lineage>
</organism>
<reference evidence="3 4" key="2">
    <citation type="journal article" date="2020" name="Cell Rep.">
        <title>Acquisition and Adaptation of Ultra-small Parasitic Reduced Genome Bacteria to Mammalian Hosts.</title>
        <authorList>
            <person name="McLean J.S."/>
            <person name="Bor B."/>
            <person name="Kerns K.A."/>
            <person name="Liu Q."/>
            <person name="To T.T."/>
            <person name="Solden L."/>
            <person name="Hendrickson E.L."/>
            <person name="Wrighton K."/>
            <person name="Shi W."/>
            <person name="He X."/>
        </authorList>
    </citation>
    <scope>NUCLEOTIDE SEQUENCE [LARGE SCALE GENOMIC DNA]</scope>
    <source>
        <strain evidence="3 4">TM7_G3_2_Rum_HOT_351B</strain>
    </source>
</reference>
<keyword evidence="4" id="KW-1185">Reference proteome</keyword>
<feature type="domain" description="Solute-binding protein family 3/N-terminal" evidence="2">
    <location>
        <begin position="24"/>
        <end position="270"/>
    </location>
</feature>
<evidence type="ECO:0000259" key="2">
    <source>
        <dbReference type="SMART" id="SM00062"/>
    </source>
</evidence>
<dbReference type="SUPFAM" id="SSF53850">
    <property type="entry name" value="Periplasmic binding protein-like II"/>
    <property type="match status" value="1"/>
</dbReference>
<evidence type="ECO:0000313" key="3">
    <source>
        <dbReference type="EMBL" id="RYC74641.1"/>
    </source>
</evidence>
<dbReference type="Gene3D" id="3.40.190.10">
    <property type="entry name" value="Periplasmic binding protein-like II"/>
    <property type="match status" value="2"/>
</dbReference>
<dbReference type="PANTHER" id="PTHR35936:SF17">
    <property type="entry name" value="ARGININE-BINDING EXTRACELLULAR PROTEIN ARTP"/>
    <property type="match status" value="1"/>
</dbReference>
<gene>
    <name evidence="3" type="primary">artP</name>
    <name evidence="3" type="ORF">G3RUM_00509</name>
</gene>
<name>A0ABY0FLI0_9BACT</name>
<dbReference type="InterPro" id="IPR001638">
    <property type="entry name" value="Solute-binding_3/MltF_N"/>
</dbReference>
<evidence type="ECO:0000313" key="4">
    <source>
        <dbReference type="Proteomes" id="UP001191019"/>
    </source>
</evidence>
<dbReference type="SMART" id="SM00062">
    <property type="entry name" value="PBPb"/>
    <property type="match status" value="1"/>
</dbReference>
<proteinExistence type="predicted"/>
<sequence length="273" mass="30226">MIVLSLIILGVSTYFFAQSIETFDYVVETNAFFAPFEYYDNRKIVGVDIEIIERVAEKLKARIEIKNVEFDLIIDNVANGVIADAGAAGLTITPARAEKVNFSIPYYDSVQYVIFNKENPPETRGDHIVWEALAGKTLGSQMGGTGYLFMSDEVGEGVLKDTGTVVKGFDSHQLAADAIGAHIIDYAIADELAAQFIVEKNPKLAALPLYYQGATIEEDYPAEESYAIAVNKQQPELLDTFNEVLVEMLEPDEDGKSEIDKLILKYMGLTEEK</sequence>
<dbReference type="PANTHER" id="PTHR35936">
    <property type="entry name" value="MEMBRANE-BOUND LYTIC MUREIN TRANSGLYCOSYLASE F"/>
    <property type="match status" value="1"/>
</dbReference>